<dbReference type="GO" id="GO:0016024">
    <property type="term" value="P:CDP-diacylglycerol biosynthetic process"/>
    <property type="evidence" value="ECO:0007669"/>
    <property type="project" value="TreeGrafter"/>
</dbReference>
<dbReference type="PANTHER" id="PTHR13619">
    <property type="entry name" value="PHOSPHATIDATE CYTIDYLYLTRANSFERASE, MITOCHONDRIAL"/>
    <property type="match status" value="1"/>
</dbReference>
<evidence type="ECO:0000313" key="1">
    <source>
        <dbReference type="EMBL" id="KAF2620623.1"/>
    </source>
</evidence>
<dbReference type="GO" id="GO:0005739">
    <property type="term" value="C:mitochondrion"/>
    <property type="evidence" value="ECO:0007669"/>
    <property type="project" value="TreeGrafter"/>
</dbReference>
<accession>A0A8S9MU95</accession>
<evidence type="ECO:0000313" key="2">
    <source>
        <dbReference type="Proteomes" id="UP000712281"/>
    </source>
</evidence>
<dbReference type="PANTHER" id="PTHR13619:SF1">
    <property type="entry name" value="PHOSPHATIDATE CYTIDYLYLTRANSFERASE, MITOCHONDRIAL"/>
    <property type="match status" value="1"/>
</dbReference>
<dbReference type="GO" id="GO:0004605">
    <property type="term" value="F:phosphatidate cytidylyltransferase activity"/>
    <property type="evidence" value="ECO:0007669"/>
    <property type="project" value="InterPro"/>
</dbReference>
<dbReference type="Pfam" id="PF09139">
    <property type="entry name" value="Tam41_Mmp37"/>
    <property type="match status" value="1"/>
</dbReference>
<dbReference type="InterPro" id="IPR015222">
    <property type="entry name" value="Tam41"/>
</dbReference>
<protein>
    <recommendedName>
        <fullName evidence="3">Phosphatidate cytidylyltransferase, mitochondrial</fullName>
    </recommendedName>
</protein>
<sequence length="126" mass="14181">METSQRDELASFLTVLPPVDFCCVYGSTLHPNNQDKSKMVDYILGVSDPMQWHSQNLKMNSDHYASWMVHLGGARLITQVADKVGVGVHFNPFVSWNDRIKTVTAEKTILIAVRPVPLSIHSKHVH</sequence>
<reference evidence="1" key="1">
    <citation type="submission" date="2019-12" db="EMBL/GenBank/DDBJ databases">
        <title>Genome sequencing and annotation of Brassica cretica.</title>
        <authorList>
            <person name="Studholme D.J."/>
            <person name="Sarris P.F."/>
        </authorList>
    </citation>
    <scope>NUCLEOTIDE SEQUENCE</scope>
    <source>
        <strain evidence="1">PFS-001/15</strain>
        <tissue evidence="1">Leaf</tissue>
    </source>
</reference>
<proteinExistence type="predicted"/>
<name>A0A8S9MU95_BRACR</name>
<organism evidence="1 2">
    <name type="scientific">Brassica cretica</name>
    <name type="common">Mustard</name>
    <dbReference type="NCBI Taxonomy" id="69181"/>
    <lineage>
        <taxon>Eukaryota</taxon>
        <taxon>Viridiplantae</taxon>
        <taxon>Streptophyta</taxon>
        <taxon>Embryophyta</taxon>
        <taxon>Tracheophyta</taxon>
        <taxon>Spermatophyta</taxon>
        <taxon>Magnoliopsida</taxon>
        <taxon>eudicotyledons</taxon>
        <taxon>Gunneridae</taxon>
        <taxon>Pentapetalae</taxon>
        <taxon>rosids</taxon>
        <taxon>malvids</taxon>
        <taxon>Brassicales</taxon>
        <taxon>Brassicaceae</taxon>
        <taxon>Brassiceae</taxon>
        <taxon>Brassica</taxon>
    </lineage>
</organism>
<dbReference type="EMBL" id="QGKW02000007">
    <property type="protein sequence ID" value="KAF2620623.1"/>
    <property type="molecule type" value="Genomic_DNA"/>
</dbReference>
<dbReference type="GO" id="GO:0032049">
    <property type="term" value="P:cardiolipin biosynthetic process"/>
    <property type="evidence" value="ECO:0007669"/>
    <property type="project" value="InterPro"/>
</dbReference>
<evidence type="ECO:0008006" key="3">
    <source>
        <dbReference type="Google" id="ProtNLM"/>
    </source>
</evidence>
<dbReference type="AlphaFoldDB" id="A0A8S9MU95"/>
<dbReference type="Proteomes" id="UP000712281">
    <property type="component" value="Unassembled WGS sequence"/>
</dbReference>
<gene>
    <name evidence="1" type="ORF">F2Q68_00041782</name>
</gene>
<comment type="caution">
    <text evidence="1">The sequence shown here is derived from an EMBL/GenBank/DDBJ whole genome shotgun (WGS) entry which is preliminary data.</text>
</comment>